<reference evidence="16 17" key="1">
    <citation type="submission" date="2015-07" db="EMBL/GenBank/DDBJ databases">
        <title>Draft genome sequence of the Amantichitinum ursilacus IGB-41, a new chitin-degrading bacterium.</title>
        <authorList>
            <person name="Kirstahler P."/>
            <person name="Guenther M."/>
            <person name="Grumaz C."/>
            <person name="Rupp S."/>
            <person name="Zibek S."/>
            <person name="Sohn K."/>
        </authorList>
    </citation>
    <scope>NUCLEOTIDE SEQUENCE [LARGE SCALE GENOMIC DNA]</scope>
    <source>
        <strain evidence="16 17">IGB-41</strain>
    </source>
</reference>
<keyword evidence="3 11" id="KW-1134">Transmembrane beta strand</keyword>
<evidence type="ECO:0000313" key="17">
    <source>
        <dbReference type="Proteomes" id="UP000037939"/>
    </source>
</evidence>
<keyword evidence="4" id="KW-0410">Iron transport</keyword>
<evidence type="ECO:0000256" key="13">
    <source>
        <dbReference type="SAM" id="SignalP"/>
    </source>
</evidence>
<dbReference type="InterPro" id="IPR000531">
    <property type="entry name" value="Beta-barrel_TonB"/>
</dbReference>
<evidence type="ECO:0000256" key="12">
    <source>
        <dbReference type="RuleBase" id="RU003357"/>
    </source>
</evidence>
<evidence type="ECO:0000256" key="9">
    <source>
        <dbReference type="ARBA" id="ARBA00023136"/>
    </source>
</evidence>
<keyword evidence="6" id="KW-0408">Iron</keyword>
<evidence type="ECO:0000259" key="15">
    <source>
        <dbReference type="Pfam" id="PF07715"/>
    </source>
</evidence>
<evidence type="ECO:0000256" key="6">
    <source>
        <dbReference type="ARBA" id="ARBA00023004"/>
    </source>
</evidence>
<evidence type="ECO:0000256" key="1">
    <source>
        <dbReference type="ARBA" id="ARBA00004571"/>
    </source>
</evidence>
<evidence type="ECO:0000256" key="4">
    <source>
        <dbReference type="ARBA" id="ARBA00022496"/>
    </source>
</evidence>
<dbReference type="RefSeq" id="WP_053935749.1">
    <property type="nucleotide sequence ID" value="NZ_LAQT01000001.1"/>
</dbReference>
<comment type="caution">
    <text evidence="16">The sequence shown here is derived from an EMBL/GenBank/DDBJ whole genome shotgun (WGS) entry which is preliminary data.</text>
</comment>
<evidence type="ECO:0000256" key="11">
    <source>
        <dbReference type="PROSITE-ProRule" id="PRU01360"/>
    </source>
</evidence>
<keyword evidence="9 11" id="KW-0472">Membrane</keyword>
<dbReference type="EMBL" id="LAQT01000001">
    <property type="protein sequence ID" value="KPC55009.1"/>
    <property type="molecule type" value="Genomic_DNA"/>
</dbReference>
<gene>
    <name evidence="16" type="primary">fyuA_1</name>
    <name evidence="16" type="ORF">WG78_00080</name>
</gene>
<evidence type="ECO:0000256" key="3">
    <source>
        <dbReference type="ARBA" id="ARBA00022452"/>
    </source>
</evidence>
<keyword evidence="5 11" id="KW-0812">Transmembrane</keyword>
<feature type="domain" description="TonB-dependent receptor-like beta-barrel" evidence="14">
    <location>
        <begin position="277"/>
        <end position="749"/>
    </location>
</feature>
<proteinExistence type="inferred from homology"/>
<dbReference type="AlphaFoldDB" id="A0A0N0GQZ9"/>
<sequence length="787" mass="83112">MTPPRLMPLPLAALIATLAAQGALADTSTAVAANAGSTAVIAPEATVEAVTVTARRRLEQAQDVPAPISTLKGSTLEQQHLYQVQDLQQLLPNTNAAFIHARQSSLAVRGLGNNPANEGLEGSVGVVLDNVFLGRPGMAVFDLLDIDQLELLRGPQGTLFGKNTTAGVLNISSKAPSFTPSASVDASYGSRNTQQYHARATGAVSDSTAVSAAVYKTRDDGWLSNQNDGQKLNAIDRSGARAQVLWVPHDDFSLRVIADYNQEDSTTGTMQVYGQGPVAPGKKPWAVAAAAAGATGLATDFNNADVNIDGVQQAVVHQGGLSAEATWNLRGYTLTSITAWRKWDFRPHNDVDFSNAPGMLDAGFDVDDQQVSQELRLASPSGGPVDYVTGAYYFHQRASNVNFSDYGSQADTFLGTPNGLFNNVSTRSYGLAETDSYALFGQATWHATQTLDLTAGVRITTEDKSARVYRVAPVGGAQVKALVAARNLPAYAGAWDSGDLSDRSTAPSGLLSAAWHLTPDVLAYATVAHGEKSGGYNINGVAGGPNLGADSLRVDPEKADDGELGIKSEWLQHRLLLNANLYLTRVTGYQTNTYLTNPVTGLPVAAMTNAGDVRSKGIEFDIKAVPLPAWQIGLNGSYNSATYGSFTRAPCSAEQQATGATVCDLSGQPLNGAPRWILNLGSSYEWGVGAGLRQYASANYGWRSGSYGDLSDSQYSWIPAYGLANIATGLKGKLGNGDQWEASLWVKNLFDKRYALTVNTAPLAGGLYTASVGAPRTLGGTLLYAFK</sequence>
<dbReference type="PATRIC" id="fig|857265.3.peg.17"/>
<keyword evidence="16" id="KW-0675">Receptor</keyword>
<feature type="chain" id="PRO_5005849796" evidence="13">
    <location>
        <begin position="26"/>
        <end position="787"/>
    </location>
</feature>
<keyword evidence="13" id="KW-0732">Signal</keyword>
<dbReference type="Pfam" id="PF00593">
    <property type="entry name" value="TonB_dep_Rec_b-barrel"/>
    <property type="match status" value="1"/>
</dbReference>
<evidence type="ECO:0000259" key="14">
    <source>
        <dbReference type="Pfam" id="PF00593"/>
    </source>
</evidence>
<evidence type="ECO:0000256" key="8">
    <source>
        <dbReference type="ARBA" id="ARBA00023077"/>
    </source>
</evidence>
<dbReference type="Gene3D" id="2.40.170.20">
    <property type="entry name" value="TonB-dependent receptor, beta-barrel domain"/>
    <property type="match status" value="1"/>
</dbReference>
<dbReference type="InterPro" id="IPR039426">
    <property type="entry name" value="TonB-dep_rcpt-like"/>
</dbReference>
<dbReference type="PROSITE" id="PS52016">
    <property type="entry name" value="TONB_DEPENDENT_REC_3"/>
    <property type="match status" value="1"/>
</dbReference>
<feature type="signal peptide" evidence="13">
    <location>
        <begin position="1"/>
        <end position="25"/>
    </location>
</feature>
<accession>A0A0N0GQZ9</accession>
<evidence type="ECO:0000256" key="7">
    <source>
        <dbReference type="ARBA" id="ARBA00023065"/>
    </source>
</evidence>
<feature type="domain" description="TonB-dependent receptor plug" evidence="15">
    <location>
        <begin position="61"/>
        <end position="168"/>
    </location>
</feature>
<dbReference type="STRING" id="857265.WG78_00080"/>
<dbReference type="InterPro" id="IPR036942">
    <property type="entry name" value="Beta-barrel_TonB_sf"/>
</dbReference>
<dbReference type="GO" id="GO:0006826">
    <property type="term" value="P:iron ion transport"/>
    <property type="evidence" value="ECO:0007669"/>
    <property type="project" value="UniProtKB-KW"/>
</dbReference>
<dbReference type="Pfam" id="PF07715">
    <property type="entry name" value="Plug"/>
    <property type="match status" value="1"/>
</dbReference>
<dbReference type="SUPFAM" id="SSF56935">
    <property type="entry name" value="Porins"/>
    <property type="match status" value="1"/>
</dbReference>
<protein>
    <submittedName>
        <fullName evidence="16">Pesticin receptor</fullName>
    </submittedName>
</protein>
<dbReference type="PANTHER" id="PTHR32552:SF81">
    <property type="entry name" value="TONB-DEPENDENT OUTER MEMBRANE RECEPTOR"/>
    <property type="match status" value="1"/>
</dbReference>
<keyword evidence="17" id="KW-1185">Reference proteome</keyword>
<evidence type="ECO:0000256" key="2">
    <source>
        <dbReference type="ARBA" id="ARBA00022448"/>
    </source>
</evidence>
<dbReference type="InterPro" id="IPR012910">
    <property type="entry name" value="Plug_dom"/>
</dbReference>
<dbReference type="PANTHER" id="PTHR32552">
    <property type="entry name" value="FERRICHROME IRON RECEPTOR-RELATED"/>
    <property type="match status" value="1"/>
</dbReference>
<keyword evidence="8 12" id="KW-0798">TonB box</keyword>
<keyword evidence="2 11" id="KW-0813">Transport</keyword>
<evidence type="ECO:0000256" key="5">
    <source>
        <dbReference type="ARBA" id="ARBA00022692"/>
    </source>
</evidence>
<name>A0A0N0GQZ9_9NEIS</name>
<keyword evidence="10 11" id="KW-0998">Cell outer membrane</keyword>
<dbReference type="Proteomes" id="UP000037939">
    <property type="component" value="Unassembled WGS sequence"/>
</dbReference>
<keyword evidence="7" id="KW-0406">Ion transport</keyword>
<comment type="subcellular location">
    <subcellularLocation>
        <location evidence="1 11">Cell outer membrane</location>
        <topology evidence="1 11">Multi-pass membrane protein</topology>
    </subcellularLocation>
</comment>
<evidence type="ECO:0000256" key="10">
    <source>
        <dbReference type="ARBA" id="ARBA00023237"/>
    </source>
</evidence>
<evidence type="ECO:0000313" key="16">
    <source>
        <dbReference type="EMBL" id="KPC55009.1"/>
    </source>
</evidence>
<comment type="similarity">
    <text evidence="11 12">Belongs to the TonB-dependent receptor family.</text>
</comment>
<dbReference type="GO" id="GO:0009279">
    <property type="term" value="C:cell outer membrane"/>
    <property type="evidence" value="ECO:0007669"/>
    <property type="project" value="UniProtKB-SubCell"/>
</dbReference>
<organism evidence="16 17">
    <name type="scientific">Amantichitinum ursilacus</name>
    <dbReference type="NCBI Taxonomy" id="857265"/>
    <lineage>
        <taxon>Bacteria</taxon>
        <taxon>Pseudomonadati</taxon>
        <taxon>Pseudomonadota</taxon>
        <taxon>Betaproteobacteria</taxon>
        <taxon>Neisseriales</taxon>
        <taxon>Chitinibacteraceae</taxon>
        <taxon>Amantichitinum</taxon>
    </lineage>
</organism>